<accession>A0A9P5SGS8</accession>
<dbReference type="Proteomes" id="UP000696485">
    <property type="component" value="Unassembled WGS sequence"/>
</dbReference>
<gene>
    <name evidence="1" type="ORF">BG006_007784</name>
</gene>
<name>A0A9P5SGS8_9FUNG</name>
<protein>
    <submittedName>
        <fullName evidence="1">Uncharacterized protein</fullName>
    </submittedName>
</protein>
<proteinExistence type="predicted"/>
<comment type="caution">
    <text evidence="1">The sequence shown here is derived from an EMBL/GenBank/DDBJ whole genome shotgun (WGS) entry which is preliminary data.</text>
</comment>
<evidence type="ECO:0000313" key="1">
    <source>
        <dbReference type="EMBL" id="KAF9329141.1"/>
    </source>
</evidence>
<dbReference type="EMBL" id="JAAAUY010000501">
    <property type="protein sequence ID" value="KAF9329141.1"/>
    <property type="molecule type" value="Genomic_DNA"/>
</dbReference>
<reference evidence="1" key="1">
    <citation type="journal article" date="2020" name="Fungal Divers.">
        <title>Resolving the Mortierellaceae phylogeny through synthesis of multi-gene phylogenetics and phylogenomics.</title>
        <authorList>
            <person name="Vandepol N."/>
            <person name="Liber J."/>
            <person name="Desiro A."/>
            <person name="Na H."/>
            <person name="Kennedy M."/>
            <person name="Barry K."/>
            <person name="Grigoriev I.V."/>
            <person name="Miller A.N."/>
            <person name="O'Donnell K."/>
            <person name="Stajich J.E."/>
            <person name="Bonito G."/>
        </authorList>
    </citation>
    <scope>NUCLEOTIDE SEQUENCE</scope>
    <source>
        <strain evidence="1">NVP1</strain>
    </source>
</reference>
<sequence>MFANFSQLRIPSLVDVTYKAYLREPLMPLQQNVHTLILYSEISQANILLLLSLEHLIFRSNIPLTIKCDSYKMCRQTLETILQRSPHLKVVQWDRIKLFGATALIKHLGVRRVFVTPYVNVVGYFPEAKFYPLEA</sequence>
<dbReference type="AlphaFoldDB" id="A0A9P5SGS8"/>
<keyword evidence="2" id="KW-1185">Reference proteome</keyword>
<evidence type="ECO:0000313" key="2">
    <source>
        <dbReference type="Proteomes" id="UP000696485"/>
    </source>
</evidence>
<organism evidence="1 2">
    <name type="scientific">Podila minutissima</name>
    <dbReference type="NCBI Taxonomy" id="64525"/>
    <lineage>
        <taxon>Eukaryota</taxon>
        <taxon>Fungi</taxon>
        <taxon>Fungi incertae sedis</taxon>
        <taxon>Mucoromycota</taxon>
        <taxon>Mortierellomycotina</taxon>
        <taxon>Mortierellomycetes</taxon>
        <taxon>Mortierellales</taxon>
        <taxon>Mortierellaceae</taxon>
        <taxon>Podila</taxon>
    </lineage>
</organism>